<evidence type="ECO:0008006" key="4">
    <source>
        <dbReference type="Google" id="ProtNLM"/>
    </source>
</evidence>
<name>A0ABY5FX16_9MICO</name>
<feature type="transmembrane region" description="Helical" evidence="1">
    <location>
        <begin position="140"/>
        <end position="160"/>
    </location>
</feature>
<keyword evidence="1" id="KW-1133">Transmembrane helix</keyword>
<keyword evidence="3" id="KW-1185">Reference proteome</keyword>
<feature type="transmembrane region" description="Helical" evidence="1">
    <location>
        <begin position="12"/>
        <end position="36"/>
    </location>
</feature>
<accession>A0ABY5FX16</accession>
<feature type="transmembrane region" description="Helical" evidence="1">
    <location>
        <begin position="166"/>
        <end position="184"/>
    </location>
</feature>
<dbReference type="RefSeq" id="WP_255159812.1">
    <property type="nucleotide sequence ID" value="NZ_CP101497.1"/>
</dbReference>
<sequence>MAGRVTERTANWRLFGGGGMLAGSVLWLIALIAAAAGSSGPVTGWLTTIGFLLLGASGFFLAFGQTGSNGVVGGSVLGKLGFVAFGIGFLLLGLGPLLAAFGATLPAGTGTVAIVLIVIGGIIGAVVTYQKGVARGAARWFFAVPVVMSIVWLLATAGLLAITGNVLPLLVALAFALAGLLFLLNRR</sequence>
<protein>
    <recommendedName>
        <fullName evidence="4">DUF308 domain-containing protein</fullName>
    </recommendedName>
</protein>
<feature type="transmembrane region" description="Helical" evidence="1">
    <location>
        <begin position="107"/>
        <end position="128"/>
    </location>
</feature>
<gene>
    <name evidence="2" type="ORF">NNL39_00735</name>
</gene>
<evidence type="ECO:0000313" key="3">
    <source>
        <dbReference type="Proteomes" id="UP001060039"/>
    </source>
</evidence>
<proteinExistence type="predicted"/>
<reference evidence="2" key="1">
    <citation type="submission" date="2022-07" db="EMBL/GenBank/DDBJ databases">
        <title>Taxonomic analysis of Microcella humidisoli nov. sp., isolated from riverside soil.</title>
        <authorList>
            <person name="Molina K.M."/>
            <person name="Kim S.B."/>
        </authorList>
    </citation>
    <scope>NUCLEOTIDE SEQUENCE</scope>
    <source>
        <strain evidence="2">MMS21-STM10</strain>
    </source>
</reference>
<organism evidence="2 3">
    <name type="scientific">Microcella humidisoli</name>
    <dbReference type="NCBI Taxonomy" id="2963406"/>
    <lineage>
        <taxon>Bacteria</taxon>
        <taxon>Bacillati</taxon>
        <taxon>Actinomycetota</taxon>
        <taxon>Actinomycetes</taxon>
        <taxon>Micrococcales</taxon>
        <taxon>Microbacteriaceae</taxon>
        <taxon>Microcella</taxon>
    </lineage>
</organism>
<evidence type="ECO:0000313" key="2">
    <source>
        <dbReference type="EMBL" id="UTT62681.1"/>
    </source>
</evidence>
<feature type="transmembrane region" description="Helical" evidence="1">
    <location>
        <begin position="42"/>
        <end position="64"/>
    </location>
</feature>
<feature type="transmembrane region" description="Helical" evidence="1">
    <location>
        <begin position="76"/>
        <end position="101"/>
    </location>
</feature>
<dbReference type="EMBL" id="CP101497">
    <property type="protein sequence ID" value="UTT62681.1"/>
    <property type="molecule type" value="Genomic_DNA"/>
</dbReference>
<evidence type="ECO:0000256" key="1">
    <source>
        <dbReference type="SAM" id="Phobius"/>
    </source>
</evidence>
<keyword evidence="1" id="KW-0472">Membrane</keyword>
<keyword evidence="1" id="KW-0812">Transmembrane</keyword>
<dbReference type="Proteomes" id="UP001060039">
    <property type="component" value="Chromosome"/>
</dbReference>